<keyword evidence="1" id="KW-1133">Transmembrane helix</keyword>
<dbReference type="EMBL" id="MWKN01000001">
    <property type="protein sequence ID" value="OOP60596.1"/>
    <property type="molecule type" value="Genomic_DNA"/>
</dbReference>
<feature type="transmembrane region" description="Helical" evidence="1">
    <location>
        <begin position="61"/>
        <end position="80"/>
    </location>
</feature>
<dbReference type="EMBL" id="JAOSJG010000006">
    <property type="protein sequence ID" value="MEK0309046.1"/>
    <property type="molecule type" value="Genomic_DNA"/>
</dbReference>
<feature type="transmembrane region" description="Helical" evidence="1">
    <location>
        <begin position="125"/>
        <end position="143"/>
    </location>
</feature>
<reference evidence="2 5" key="2">
    <citation type="journal article" date="2023" name="Int. J. Syst. Evol. Microbiol.">
        <title>The observation of taxonomic boundaries for the 16SrII and 16SrXXV phytoplasmas using genome-based delimitation.</title>
        <authorList>
            <person name="Rodrigues Jardim B."/>
            <person name="Tran-Nguyen L.T.T."/>
            <person name="Gambley C."/>
            <person name="Al-Sadi A.M."/>
            <person name="Al-Subhi A.M."/>
            <person name="Foissac X."/>
            <person name="Salar P."/>
            <person name="Cai H."/>
            <person name="Yang J.Y."/>
            <person name="Davis R."/>
            <person name="Jones L."/>
            <person name="Rodoni B."/>
            <person name="Constable F.E."/>
        </authorList>
    </citation>
    <scope>NUCLEOTIDE SEQUENCE [LARGE SCALE GENOMIC DNA]</scope>
    <source>
        <strain evidence="2">BAWM-OMN-P75</strain>
    </source>
</reference>
<evidence type="ECO:0000256" key="1">
    <source>
        <dbReference type="SAM" id="Phobius"/>
    </source>
</evidence>
<keyword evidence="1" id="KW-0472">Membrane</keyword>
<gene>
    <name evidence="3" type="ORF">B2G44_00085</name>
    <name evidence="2" type="ORF">OC712_00905</name>
</gene>
<keyword evidence="1" id="KW-0812">Transmembrane</keyword>
<feature type="transmembrane region" description="Helical" evidence="1">
    <location>
        <begin position="34"/>
        <end position="54"/>
    </location>
</feature>
<keyword evidence="5" id="KW-1185">Reference proteome</keyword>
<evidence type="ECO:0000313" key="5">
    <source>
        <dbReference type="Proteomes" id="UP001383392"/>
    </source>
</evidence>
<dbReference type="OrthoDB" id="386238at2"/>
<dbReference type="STRING" id="180978.B2G44_00085"/>
<name>A0A1S9M5Q2_9MOLU</name>
<dbReference type="Proteomes" id="UP000189722">
    <property type="component" value="Unassembled WGS sequence"/>
</dbReference>
<evidence type="ECO:0000313" key="2">
    <source>
        <dbReference type="EMBL" id="MEK0309046.1"/>
    </source>
</evidence>
<dbReference type="Proteomes" id="UP001383392">
    <property type="component" value="Unassembled WGS sequence"/>
</dbReference>
<comment type="caution">
    <text evidence="3">The sequence shown here is derived from an EMBL/GenBank/DDBJ whole genome shotgun (WGS) entry which is preliminary data.</text>
</comment>
<feature type="transmembrane region" description="Helical" evidence="1">
    <location>
        <begin position="159"/>
        <end position="177"/>
    </location>
</feature>
<reference evidence="3 4" key="1">
    <citation type="submission" date="2017-02" db="EMBL/GenBank/DDBJ databases">
        <title>A draft genome of 'Candidatus Phytoplasma aurantifolia' the agent of the witches-broom disease of lime.</title>
        <authorList>
            <person name="Foissac X."/>
            <person name="Carle P."/>
        </authorList>
    </citation>
    <scope>NUCLEOTIDE SEQUENCE [LARGE SCALE GENOMIC DNA]</scope>
    <source>
        <strain evidence="3 4">WBDL</strain>
    </source>
</reference>
<feature type="transmembrane region" description="Helical" evidence="1">
    <location>
        <begin position="92"/>
        <end position="113"/>
    </location>
</feature>
<proteinExistence type="predicted"/>
<sequence>MKKTNRKILLIINLIILILGLTKGFHKPFYSLYLFTRQTILLTNIYFVILYLPVKSKIKKNLSFICLIDCLLLLFYNFKIENKHLYHQRNSFEILVAHLEHIFLPLIFSYYYFFLNKTSLKLKHFYIGLIHPFLYWILCVIWRKSPYQIIDLNISLSNLLFYGLILSLISIVSLILIKIKNKIIKK</sequence>
<protein>
    <submittedName>
        <fullName evidence="3">Uncharacterized protein</fullName>
    </submittedName>
</protein>
<dbReference type="RefSeq" id="WP_004994619.1">
    <property type="nucleotide sequence ID" value="NZ_JAOSJG010000006.1"/>
</dbReference>
<accession>A0A1S9M5Q2</accession>
<dbReference type="AlphaFoldDB" id="A0A1S9M5Q2"/>
<organism evidence="3 4">
    <name type="scientific">Candidatus Phytoplasma citri</name>
    <dbReference type="NCBI Taxonomy" id="180978"/>
    <lineage>
        <taxon>Bacteria</taxon>
        <taxon>Bacillati</taxon>
        <taxon>Mycoplasmatota</taxon>
        <taxon>Mollicutes</taxon>
        <taxon>Acholeplasmatales</taxon>
        <taxon>Acholeplasmataceae</taxon>
        <taxon>Candidatus Phytoplasma</taxon>
        <taxon>16SrII (Peanut WB group)</taxon>
    </lineage>
</organism>
<evidence type="ECO:0000313" key="3">
    <source>
        <dbReference type="EMBL" id="OOP60596.1"/>
    </source>
</evidence>
<evidence type="ECO:0000313" key="4">
    <source>
        <dbReference type="Proteomes" id="UP000189722"/>
    </source>
</evidence>